<dbReference type="SUPFAM" id="SSF56235">
    <property type="entry name" value="N-terminal nucleophile aminohydrolases (Ntn hydrolases)"/>
    <property type="match status" value="1"/>
</dbReference>
<sequence>MCQLLGMNANVPTDICFSFTGFRRRGGDTDHHADGWGIGFFEDQGCRVFIDTEASVNSPIAELVSAYPIRSRHVVAHIRKATQGQIRLQNTHPFQREIGGRYWLFAHNGDLKDFRGRPGRILPVGDTDSEEAFCHLLNQVLADHPDGRPDEAGLLASVQRVAREVSRHGTFNFLLSNGEWLLAHCSTQLAWIVREAPFSVAHLSDDDVSVDFRQQTGPDDRVAVIATAPLTDNEAWNIIAPQTLLLFRDGRLAASLPTAFEAPPVRQGTPVAHIAAEHAIPPALIA</sequence>
<keyword evidence="4" id="KW-1185">Reference proteome</keyword>
<dbReference type="GO" id="GO:0016740">
    <property type="term" value="F:transferase activity"/>
    <property type="evidence" value="ECO:0007669"/>
    <property type="project" value="UniProtKB-KW"/>
</dbReference>
<organism evidence="3 4">
    <name type="scientific">Amnimonas aquatica</name>
    <dbReference type="NCBI Taxonomy" id="2094561"/>
    <lineage>
        <taxon>Bacteria</taxon>
        <taxon>Pseudomonadati</taxon>
        <taxon>Pseudomonadota</taxon>
        <taxon>Gammaproteobacteria</taxon>
        <taxon>Moraxellales</taxon>
        <taxon>Moraxellaceae</taxon>
        <taxon>Amnimonas</taxon>
    </lineage>
</organism>
<evidence type="ECO:0000313" key="4">
    <source>
        <dbReference type="Proteomes" id="UP000243900"/>
    </source>
</evidence>
<dbReference type="Gene3D" id="3.60.20.10">
    <property type="entry name" value="Glutamine Phosphoribosylpyrophosphate, subunit 1, domain 1"/>
    <property type="match status" value="1"/>
</dbReference>
<dbReference type="InterPro" id="IPR017932">
    <property type="entry name" value="GATase_2_dom"/>
</dbReference>
<evidence type="ECO:0000259" key="2">
    <source>
        <dbReference type="PROSITE" id="PS51278"/>
    </source>
</evidence>
<dbReference type="EMBL" id="PTQZ01000198">
    <property type="protein sequence ID" value="PQA36925.1"/>
    <property type="molecule type" value="Genomic_DNA"/>
</dbReference>
<dbReference type="AlphaFoldDB" id="A0A2P6ARF4"/>
<dbReference type="InterPro" id="IPR026869">
    <property type="entry name" value="EgtC-like"/>
</dbReference>
<dbReference type="CDD" id="cd01908">
    <property type="entry name" value="YafJ"/>
    <property type="match status" value="1"/>
</dbReference>
<protein>
    <submittedName>
        <fullName evidence="3">Class II glutamine amidotransferase</fullName>
    </submittedName>
</protein>
<name>A0A2P6ARF4_9GAMM</name>
<evidence type="ECO:0000256" key="1">
    <source>
        <dbReference type="ARBA" id="ARBA00022962"/>
    </source>
</evidence>
<dbReference type="Proteomes" id="UP000243900">
    <property type="component" value="Unassembled WGS sequence"/>
</dbReference>
<gene>
    <name evidence="3" type="ORF">C5O18_07760</name>
</gene>
<reference evidence="4" key="1">
    <citation type="submission" date="2018-02" db="EMBL/GenBank/DDBJ databases">
        <title>Genome sequencing of Solimonas sp. HR-BB.</title>
        <authorList>
            <person name="Lee Y."/>
            <person name="Jeon C.O."/>
        </authorList>
    </citation>
    <scope>NUCLEOTIDE SEQUENCE [LARGE SCALE GENOMIC DNA]</scope>
    <source>
        <strain evidence="4">HR-E</strain>
    </source>
</reference>
<keyword evidence="3" id="KW-0808">Transferase</keyword>
<feature type="domain" description="Glutamine amidotransferase type-2" evidence="2">
    <location>
        <begin position="2"/>
        <end position="286"/>
    </location>
</feature>
<dbReference type="Pfam" id="PF13230">
    <property type="entry name" value="GATase_4"/>
    <property type="match status" value="1"/>
</dbReference>
<evidence type="ECO:0000313" key="3">
    <source>
        <dbReference type="EMBL" id="PQA36925.1"/>
    </source>
</evidence>
<comment type="caution">
    <text evidence="3">The sequence shown here is derived from an EMBL/GenBank/DDBJ whole genome shotgun (WGS) entry which is preliminary data.</text>
</comment>
<dbReference type="PANTHER" id="PTHR42824">
    <property type="entry name" value="GLUTAMINE AMIDOTRANSFERASE"/>
    <property type="match status" value="1"/>
</dbReference>
<dbReference type="PROSITE" id="PS51278">
    <property type="entry name" value="GATASE_TYPE_2"/>
    <property type="match status" value="1"/>
</dbReference>
<dbReference type="OrthoDB" id="321954at2"/>
<proteinExistence type="predicted"/>
<accession>A0A2P6ARF4</accession>
<dbReference type="PANTHER" id="PTHR42824:SF1">
    <property type="entry name" value="GLUTAMINE AMIDOTRANSFERASE YAFJ-RELATED"/>
    <property type="match status" value="1"/>
</dbReference>
<dbReference type="RefSeq" id="WP_105192924.1">
    <property type="nucleotide sequence ID" value="NZ_PTQZ01000198.1"/>
</dbReference>
<keyword evidence="1 3" id="KW-0315">Glutamine amidotransferase</keyword>
<dbReference type="InterPro" id="IPR029055">
    <property type="entry name" value="Ntn_hydrolases_N"/>
</dbReference>